<name>A0ACC6V175_9CREN</name>
<comment type="caution">
    <text evidence="1">The sequence shown here is derived from an EMBL/GenBank/DDBJ whole genome shotgun (WGS) entry which is preliminary data.</text>
</comment>
<keyword evidence="1" id="KW-0378">Hydrolase</keyword>
<protein>
    <submittedName>
        <fullName evidence="1">Alpha/beta hydrolase</fullName>
    </submittedName>
</protein>
<gene>
    <name evidence="1" type="ORF">TU35_006175</name>
</gene>
<dbReference type="Proteomes" id="UP000033636">
    <property type="component" value="Unassembled WGS sequence"/>
</dbReference>
<proteinExistence type="predicted"/>
<accession>A0ACC6V175</accession>
<evidence type="ECO:0000313" key="2">
    <source>
        <dbReference type="Proteomes" id="UP000033636"/>
    </source>
</evidence>
<dbReference type="EMBL" id="JZWT02000014">
    <property type="protein sequence ID" value="MFB6490814.1"/>
    <property type="molecule type" value="Genomic_DNA"/>
</dbReference>
<reference evidence="1" key="1">
    <citation type="submission" date="2024-07" db="EMBL/GenBank/DDBJ databases">
        <title>Metagenome and Metagenome-Assembled Genomes of Archaea from a hot spring from the geothermal field of Los Azufres, Mexico.</title>
        <authorList>
            <person name="Marin-Paredes R."/>
            <person name="Martinez-Romero E."/>
            <person name="Servin-Garciduenas L.E."/>
        </authorList>
    </citation>
    <scope>NUCLEOTIDE SEQUENCE</scope>
</reference>
<organism evidence="1 2">
    <name type="scientific">Thermoproteus sp. AZ2</name>
    <dbReference type="NCBI Taxonomy" id="1609232"/>
    <lineage>
        <taxon>Archaea</taxon>
        <taxon>Thermoproteota</taxon>
        <taxon>Thermoprotei</taxon>
        <taxon>Thermoproteales</taxon>
        <taxon>Thermoproteaceae</taxon>
        <taxon>Thermoproteus</taxon>
    </lineage>
</organism>
<sequence length="279" mass="30782">MRYTEGRAKLAGGVEAYYRCWEAEEPKGLVVGVHGFAEHSGRYKGFGTFLAENGFTLCMQDLRGHGLTAAQRDLGYVESFDVFLKDLESFIAFALEKTGRGSAVLFGHSMGGLIALYYLGKIGRGVGAAITSGAAAVVEVSGAQRLMLSLLSAVAPRARLPLPINPSYLTHDERVVREYVEDPLVFKRPTARLLHELVKASRDVWNYLDRITVPILMIHGAEDKVVPPRATLEAYKRIKSSDKSVKVYDGMYHEVLNEVGKDAVYRDMLGWLLSRARGG</sequence>
<evidence type="ECO:0000313" key="1">
    <source>
        <dbReference type="EMBL" id="MFB6490814.1"/>
    </source>
</evidence>